<evidence type="ECO:0000313" key="14">
    <source>
        <dbReference type="Proteomes" id="UP000019335"/>
    </source>
</evidence>
<evidence type="ECO:0000256" key="5">
    <source>
        <dbReference type="ARBA" id="ARBA00022824"/>
    </source>
</evidence>
<feature type="transmembrane region" description="Helical" evidence="11">
    <location>
        <begin position="422"/>
        <end position="455"/>
    </location>
</feature>
<evidence type="ECO:0000256" key="11">
    <source>
        <dbReference type="SAM" id="Phobius"/>
    </source>
</evidence>
<dbReference type="GO" id="GO:0015031">
    <property type="term" value="P:protein transport"/>
    <property type="evidence" value="ECO:0007669"/>
    <property type="project" value="UniProtKB-KW"/>
</dbReference>
<dbReference type="Gene3D" id="1.10.3370.10">
    <property type="entry name" value="SecY subunit domain"/>
    <property type="match status" value="1"/>
</dbReference>
<keyword evidence="8" id="KW-0811">Translocation</keyword>
<keyword evidence="9 11" id="KW-0472">Membrane</keyword>
<comment type="similarity">
    <text evidence="2 10">Belongs to the SecY/SEC61-alpha family.</text>
</comment>
<keyword evidence="3" id="KW-0813">Transport</keyword>
<feature type="transmembrane region" description="Helical" evidence="11">
    <location>
        <begin position="284"/>
        <end position="305"/>
    </location>
</feature>
<evidence type="ECO:0000256" key="2">
    <source>
        <dbReference type="ARBA" id="ARBA00005751"/>
    </source>
</evidence>
<evidence type="ECO:0000259" key="12">
    <source>
        <dbReference type="Pfam" id="PF10559"/>
    </source>
</evidence>
<accession>W7TC86</accession>
<feature type="transmembrane region" description="Helical" evidence="11">
    <location>
        <begin position="74"/>
        <end position="95"/>
    </location>
</feature>
<feature type="transmembrane region" description="Helical" evidence="11">
    <location>
        <begin position="206"/>
        <end position="222"/>
    </location>
</feature>
<comment type="subcellular location">
    <subcellularLocation>
        <location evidence="1">Endoplasmic reticulum membrane</location>
        <topology evidence="1">Multi-pass membrane protein</topology>
    </subcellularLocation>
</comment>
<keyword evidence="6" id="KW-0653">Protein transport</keyword>
<evidence type="ECO:0000256" key="1">
    <source>
        <dbReference type="ARBA" id="ARBA00004477"/>
    </source>
</evidence>
<dbReference type="Pfam" id="PF00344">
    <property type="entry name" value="SecY"/>
    <property type="match status" value="1"/>
</dbReference>
<evidence type="ECO:0000256" key="4">
    <source>
        <dbReference type="ARBA" id="ARBA00022692"/>
    </source>
</evidence>
<comment type="caution">
    <text evidence="13">The sequence shown here is derived from an EMBL/GenBank/DDBJ whole genome shotgun (WGS) entry which is preliminary data.</text>
</comment>
<dbReference type="AlphaFoldDB" id="W7TC86"/>
<keyword evidence="4 11" id="KW-0812">Transmembrane</keyword>
<dbReference type="FunFam" id="1.10.3370.10:FF:000002">
    <property type="entry name" value="Transport Sec61 subunit alpha isoform 2"/>
    <property type="match status" value="1"/>
</dbReference>
<evidence type="ECO:0000256" key="3">
    <source>
        <dbReference type="ARBA" id="ARBA00022448"/>
    </source>
</evidence>
<protein>
    <submittedName>
        <fullName evidence="13">Protein transport protein sec61 subunit alpha</fullName>
    </submittedName>
</protein>
<feature type="domain" description="Translocon Sec61/SecY plug" evidence="12">
    <location>
        <begin position="40"/>
        <end position="74"/>
    </location>
</feature>
<evidence type="ECO:0000313" key="13">
    <source>
        <dbReference type="EMBL" id="EWM24615.1"/>
    </source>
</evidence>
<proteinExistence type="inferred from homology"/>
<dbReference type="InterPro" id="IPR019561">
    <property type="entry name" value="Translocon_Sec61/SecY_plug_dom"/>
</dbReference>
<dbReference type="EMBL" id="AZIL01001180">
    <property type="protein sequence ID" value="EWM24615.1"/>
    <property type="molecule type" value="Genomic_DNA"/>
</dbReference>
<dbReference type="NCBIfam" id="NF006341">
    <property type="entry name" value="PRK08568.1-5"/>
    <property type="match status" value="1"/>
</dbReference>
<dbReference type="NCBIfam" id="TIGR00967">
    <property type="entry name" value="3a0501s007"/>
    <property type="match status" value="1"/>
</dbReference>
<dbReference type="InterPro" id="IPR023201">
    <property type="entry name" value="SecY_dom_sf"/>
</dbReference>
<keyword evidence="5" id="KW-0256">Endoplasmic reticulum</keyword>
<evidence type="ECO:0000256" key="7">
    <source>
        <dbReference type="ARBA" id="ARBA00022989"/>
    </source>
</evidence>
<dbReference type="Proteomes" id="UP000019335">
    <property type="component" value="Chromosome 13"/>
</dbReference>
<keyword evidence="14" id="KW-1185">Reference proteome</keyword>
<organism evidence="13 14">
    <name type="scientific">Nannochloropsis gaditana</name>
    <dbReference type="NCBI Taxonomy" id="72520"/>
    <lineage>
        <taxon>Eukaryota</taxon>
        <taxon>Sar</taxon>
        <taxon>Stramenopiles</taxon>
        <taxon>Ochrophyta</taxon>
        <taxon>Eustigmatophyceae</taxon>
        <taxon>Eustigmatales</taxon>
        <taxon>Monodopsidaceae</taxon>
        <taxon>Nannochloropsis</taxon>
    </lineage>
</organism>
<dbReference type="Pfam" id="PF10559">
    <property type="entry name" value="Plug_translocon"/>
    <property type="match status" value="1"/>
</dbReference>
<gene>
    <name evidence="13" type="ORF">Naga_100171g15</name>
</gene>
<feature type="transmembrane region" description="Helical" evidence="11">
    <location>
        <begin position="146"/>
        <end position="166"/>
    </location>
</feature>
<evidence type="ECO:0000256" key="9">
    <source>
        <dbReference type="ARBA" id="ARBA00023136"/>
    </source>
</evidence>
<dbReference type="OrthoDB" id="420669at2759"/>
<dbReference type="InterPro" id="IPR030659">
    <property type="entry name" value="SecY_CS"/>
</dbReference>
<keyword evidence="7 11" id="KW-1133">Transmembrane helix</keyword>
<reference evidence="13 14" key="1">
    <citation type="journal article" date="2014" name="Mol. Plant">
        <title>Chromosome Scale Genome Assembly and Transcriptome Profiling of Nannochloropsis gaditana in Nitrogen Depletion.</title>
        <authorList>
            <person name="Corteggiani Carpinelli E."/>
            <person name="Telatin A."/>
            <person name="Vitulo N."/>
            <person name="Forcato C."/>
            <person name="D'Angelo M."/>
            <person name="Schiavon R."/>
            <person name="Vezzi A."/>
            <person name="Giacometti G.M."/>
            <person name="Morosinotto T."/>
            <person name="Valle G."/>
        </authorList>
    </citation>
    <scope>NUCLEOTIDE SEQUENCE [LARGE SCALE GENOMIC DNA]</scope>
    <source>
        <strain evidence="13 14">B-31</strain>
    </source>
</reference>
<feature type="transmembrane region" description="Helical" evidence="11">
    <location>
        <begin position="116"/>
        <end position="134"/>
    </location>
</feature>
<name>W7TC86_9STRA</name>
<dbReference type="InterPro" id="IPR002208">
    <property type="entry name" value="SecY/SEC61-alpha"/>
</dbReference>
<dbReference type="GO" id="GO:0005789">
    <property type="term" value="C:endoplasmic reticulum membrane"/>
    <property type="evidence" value="ECO:0007669"/>
    <property type="project" value="UniProtKB-SubCell"/>
</dbReference>
<sequence length="575" mass="64314">MVRFLHLIRPVLCIVPEVAAPVDRKIPFREKVLWTVVTLFIFLVCCQIPIYGVQSAKSSDPFYWMRVILASNRGTLMELGISPIVTSGLVMQLLAGSRIIEVNQSLKEDRALFSGAQKLFGILITIGEAVAYVFSGMYGDLNSLGWGNAILIIAQLFIAGMIVITLDELLQKGYGLGSGISLFIATNICENIIWKAFSPTTINTGRGTEFEGAIIALFHLLITRSDKMRALKEAFYRQNLPNVTNLLATVLVFIIVIYFQGWRVDLPVKSQRYRGQQGTYPIKLFYTSNMPIILQTALVSNLYFLSQLLHKRFSGNILVRLLGRWQEVEGQQGQSVPVGGIAYYISPPHSMTEILSDPFHAVFYLAFILSSCALFSKTWIEVSGSSAKDVAKQLRDSKMVMKGHRDSALVHELNRYIPVAAAFGGMCIGALTVVADFLGAIGSGTGILLAVTIIYQYYEMFMKGEVLCDRKFRRHFRRLPGKRTGEGRWNRKESKSKGAEELKKGEIRSRWLDTSEGSIGIAAWRIKKVSALTAMQRRKERHLGRSHCLGPQRLPTCFYSSPFSRACTAKPHSRD</sequence>
<evidence type="ECO:0000256" key="8">
    <source>
        <dbReference type="ARBA" id="ARBA00023010"/>
    </source>
</evidence>
<dbReference type="PROSITE" id="PS00755">
    <property type="entry name" value="SECY_1"/>
    <property type="match status" value="1"/>
</dbReference>
<evidence type="ECO:0000256" key="6">
    <source>
        <dbReference type="ARBA" id="ARBA00022927"/>
    </source>
</evidence>
<dbReference type="SUPFAM" id="SSF103491">
    <property type="entry name" value="Preprotein translocase SecY subunit"/>
    <property type="match status" value="1"/>
</dbReference>
<dbReference type="PANTHER" id="PTHR10906">
    <property type="entry name" value="SECY/SEC61-ALPHA FAMILY MEMBER"/>
    <property type="match status" value="1"/>
</dbReference>
<evidence type="ECO:0000256" key="10">
    <source>
        <dbReference type="RuleBase" id="RU004349"/>
    </source>
</evidence>
<feature type="transmembrane region" description="Helical" evidence="11">
    <location>
        <begin position="32"/>
        <end position="54"/>
    </location>
</feature>
<feature type="transmembrane region" description="Helical" evidence="11">
    <location>
        <begin position="243"/>
        <end position="264"/>
    </location>
</feature>
<feature type="transmembrane region" description="Helical" evidence="11">
    <location>
        <begin position="173"/>
        <end position="194"/>
    </location>
</feature>